<dbReference type="CDD" id="cd00303">
    <property type="entry name" value="retropepsin_like"/>
    <property type="match status" value="1"/>
</dbReference>
<dbReference type="InterPro" id="IPR012337">
    <property type="entry name" value="RNaseH-like_sf"/>
</dbReference>
<evidence type="ECO:0000256" key="1">
    <source>
        <dbReference type="ARBA" id="ARBA00012493"/>
    </source>
</evidence>
<dbReference type="PANTHER" id="PTHR36688">
    <property type="entry name" value="ENDO/EXONUCLEASE/PHOSPHATASE DOMAIN-CONTAINING PROTEIN"/>
    <property type="match status" value="1"/>
</dbReference>
<evidence type="ECO:0000256" key="3">
    <source>
        <dbReference type="ARBA" id="ARBA00022695"/>
    </source>
</evidence>
<keyword evidence="4" id="KW-0540">Nuclease</keyword>
<dbReference type="InterPro" id="IPR036397">
    <property type="entry name" value="RNaseH_sf"/>
</dbReference>
<evidence type="ECO:0000256" key="8">
    <source>
        <dbReference type="SAM" id="MobiDB-lite"/>
    </source>
</evidence>
<feature type="compositionally biased region" description="Basic and acidic residues" evidence="8">
    <location>
        <begin position="837"/>
        <end position="857"/>
    </location>
</feature>
<dbReference type="InterPro" id="IPR043502">
    <property type="entry name" value="DNA/RNA_pol_sf"/>
</dbReference>
<proteinExistence type="predicted"/>
<dbReference type="CDD" id="cd01650">
    <property type="entry name" value="RT_nLTR_like"/>
    <property type="match status" value="1"/>
</dbReference>
<evidence type="ECO:0000256" key="6">
    <source>
        <dbReference type="ARBA" id="ARBA00022801"/>
    </source>
</evidence>
<dbReference type="SUPFAM" id="SSF53098">
    <property type="entry name" value="Ribonuclease H-like"/>
    <property type="match status" value="1"/>
</dbReference>
<keyword evidence="6" id="KW-0378">Hydrolase</keyword>
<dbReference type="SUPFAM" id="SSF56672">
    <property type="entry name" value="DNA/RNA polymerases"/>
    <property type="match status" value="2"/>
</dbReference>
<dbReference type="EMBL" id="CP092864">
    <property type="protein sequence ID" value="UYV63102.1"/>
    <property type="molecule type" value="Genomic_DNA"/>
</dbReference>
<dbReference type="PROSITE" id="PS50878">
    <property type="entry name" value="RT_POL"/>
    <property type="match status" value="1"/>
</dbReference>
<dbReference type="Gene3D" id="3.10.20.370">
    <property type="match status" value="1"/>
</dbReference>
<feature type="domain" description="Reverse transcriptase" evidence="9">
    <location>
        <begin position="782"/>
        <end position="1225"/>
    </location>
</feature>
<dbReference type="Gene3D" id="2.40.70.10">
    <property type="entry name" value="Acid Proteases"/>
    <property type="match status" value="1"/>
</dbReference>
<dbReference type="Pfam" id="PF00078">
    <property type="entry name" value="RVT_1"/>
    <property type="match status" value="1"/>
</dbReference>
<evidence type="ECO:0000256" key="2">
    <source>
        <dbReference type="ARBA" id="ARBA00022679"/>
    </source>
</evidence>
<dbReference type="InterPro" id="IPR021109">
    <property type="entry name" value="Peptidase_aspartic_dom_sf"/>
</dbReference>
<keyword evidence="3" id="KW-0548">Nucleotidyltransferase</keyword>
<dbReference type="InterPro" id="IPR043128">
    <property type="entry name" value="Rev_trsase/Diguanyl_cyclase"/>
</dbReference>
<keyword evidence="2" id="KW-0808">Transferase</keyword>
<keyword evidence="5" id="KW-0255">Endonuclease</keyword>
<dbReference type="Gene3D" id="3.30.420.10">
    <property type="entry name" value="Ribonuclease H-like superfamily/Ribonuclease H"/>
    <property type="match status" value="1"/>
</dbReference>
<sequence>MKREENRPFCHRWRDPAVFSGERGEDSQRWLRDFQRVARYNKWDDSMCLANVILLPHWHSQVLGRKLRRNRIRVAEEIYRALIGKDISTVDQFVAFFRRFEALKRMHVVPPRFSRLPNVTTISTAEPENLEAPIRKIVREEVQKFMAPPSIFAVQDIDTPPPTYGMSTVVKTIKVTDEGPKGYQITRGLSGVLKMTDQSASTEANYPKEDLETRRHIPTAEDSKPPAEPHNPLLAVPAARPVAAVRKTRRRDLWRRNVQALVVSGADYSVISETFRRSIKAPVFKEYGPLLRAADKKPIVTLGKCSLEVQIKGLDIFLILVTDDIIDFGKNKLNLSEAEKSYEWKDLKLCAAMDCVIPPKSFGKIVVINQDVFGSRDVVVTGAVLVQTQNDTERPIAYASRTLTKAENNYSTTEKEFLAVVWAPVNSGRTYMADPLLWLPTISRMLAERLNKTLTDFISMYVDVDQKIWDSILPYVTFAYNTSRQETTGYSPFFLVHGREVETPLDSILPYQPAGTAKDYVGHLVTNAEDVRMLARLNILQVQSKDKERYDKKHQEVNYKEVRMKPYHDPEVQEEIVRGHVTDYRADVINKYAYILRYTKTLFSTLQMMEKLDQYPLRKKRKIESLQQEETNMNIKKEVTTQVGSFFVQHLPRNPSMFSGEGVEDPRSWLKGYKRVAKPNQWDETLCLANDYFYLTGTDLDGKFVTESRRIEALYFKRVTPTKYERLPNVALLSDHDDRADLSSMIRQIVREEVPRALSSSQEEPKIDTIEYMVKGEIERTLASSQNTRPPKRYDRSLNLITENKEEDAKQTNGEPLKESRSVSTADALVTSSATDVIDRDKTKKDESNTTKKDKNQGRSITLDPISKSKMMMFIKIQAAIEALPQTLVVTDNFRHLLGDPAKRLAVPKSSLVDYIRIKRNYTDIKIEGKMTHAHVDSGASYSVISERFRLKLRKIMFVETDVTLRVANGKIVRPKGRCTLKLDLNGLQENHNIFSKPFQEHELDEALSHLDPTKAPGPDNITGPMLKNLSSHAKLELLSIFNYSWSSSTLSKEWKHATIIPIHKPGKLENHPTNYRPISLTSIPCKIMEHMILNRLTPTTSNKKNTRIYQGLPQGSILSLILFNIYLNEVHTFIKPPTKIALYADDIIIWVSKNNLSDAEQSLNKAMKNLQKVTQKLKLYINISKSEIGIFTINNHLHHWTPNISLNNSKLQYSDFPRYLGVTLDPALTFKKTY</sequence>
<protein>
    <recommendedName>
        <fullName evidence="1">RNA-directed DNA polymerase</fullName>
        <ecNumber evidence="1">2.7.7.49</ecNumber>
    </recommendedName>
</protein>
<dbReference type="InterPro" id="IPR000477">
    <property type="entry name" value="RT_dom"/>
</dbReference>
<keyword evidence="11" id="KW-1185">Reference proteome</keyword>
<evidence type="ECO:0000256" key="5">
    <source>
        <dbReference type="ARBA" id="ARBA00022759"/>
    </source>
</evidence>
<reference evidence="10 11" key="1">
    <citation type="submission" date="2022-01" db="EMBL/GenBank/DDBJ databases">
        <title>A chromosomal length assembly of Cordylochernes scorpioides.</title>
        <authorList>
            <person name="Zeh D."/>
            <person name="Zeh J."/>
        </authorList>
    </citation>
    <scope>NUCLEOTIDE SEQUENCE [LARGE SCALE GENOMIC DNA]</scope>
    <source>
        <strain evidence="10">IN4F17</strain>
        <tissue evidence="10">Whole Body</tissue>
    </source>
</reference>
<dbReference type="InterPro" id="IPR041373">
    <property type="entry name" value="RT_RNaseH"/>
</dbReference>
<feature type="compositionally biased region" description="Basic and acidic residues" evidence="8">
    <location>
        <begin position="803"/>
        <end position="821"/>
    </location>
</feature>
<evidence type="ECO:0000259" key="9">
    <source>
        <dbReference type="PROSITE" id="PS50878"/>
    </source>
</evidence>
<dbReference type="Proteomes" id="UP001235939">
    <property type="component" value="Chromosome 02"/>
</dbReference>
<evidence type="ECO:0000313" key="10">
    <source>
        <dbReference type="EMBL" id="UYV63102.1"/>
    </source>
</evidence>
<evidence type="ECO:0000313" key="11">
    <source>
        <dbReference type="Proteomes" id="UP001235939"/>
    </source>
</evidence>
<gene>
    <name evidence="10" type="ORF">LAZ67_2003149</name>
</gene>
<dbReference type="EC" id="2.7.7.49" evidence="1"/>
<feature type="region of interest" description="Disordered" evidence="8">
    <location>
        <begin position="801"/>
        <end position="861"/>
    </location>
</feature>
<dbReference type="SUPFAM" id="SSF50630">
    <property type="entry name" value="Acid proteases"/>
    <property type="match status" value="1"/>
</dbReference>
<dbReference type="InterPro" id="IPR052560">
    <property type="entry name" value="RdDP_mobile_element"/>
</dbReference>
<dbReference type="Gene3D" id="3.30.70.270">
    <property type="match status" value="1"/>
</dbReference>
<feature type="compositionally biased region" description="Polar residues" evidence="8">
    <location>
        <begin position="822"/>
        <end position="835"/>
    </location>
</feature>
<evidence type="ECO:0000256" key="7">
    <source>
        <dbReference type="ARBA" id="ARBA00022918"/>
    </source>
</evidence>
<keyword evidence="7" id="KW-0695">RNA-directed DNA polymerase</keyword>
<evidence type="ECO:0000256" key="4">
    <source>
        <dbReference type="ARBA" id="ARBA00022722"/>
    </source>
</evidence>
<organism evidence="10 11">
    <name type="scientific">Cordylochernes scorpioides</name>
    <dbReference type="NCBI Taxonomy" id="51811"/>
    <lineage>
        <taxon>Eukaryota</taxon>
        <taxon>Metazoa</taxon>
        <taxon>Ecdysozoa</taxon>
        <taxon>Arthropoda</taxon>
        <taxon>Chelicerata</taxon>
        <taxon>Arachnida</taxon>
        <taxon>Pseudoscorpiones</taxon>
        <taxon>Cheliferoidea</taxon>
        <taxon>Chernetidae</taxon>
        <taxon>Cordylochernes</taxon>
    </lineage>
</organism>
<dbReference type="Pfam" id="PF17917">
    <property type="entry name" value="RT_RNaseH"/>
    <property type="match status" value="1"/>
</dbReference>
<accession>A0ABY6K2J5</accession>
<name>A0ABY6K2J5_9ARAC</name>
<dbReference type="PANTHER" id="PTHR36688:SF2">
    <property type="entry name" value="ENDONUCLEASE_EXONUCLEASE_PHOSPHATASE DOMAIN-CONTAINING PROTEIN"/>
    <property type="match status" value="1"/>
</dbReference>